<name>A0A2T1G8V9_9CYAN</name>
<dbReference type="Proteomes" id="UP000238937">
    <property type="component" value="Unassembled WGS sequence"/>
</dbReference>
<comment type="caution">
    <text evidence="1">The sequence shown here is derived from an EMBL/GenBank/DDBJ whole genome shotgun (WGS) entry which is preliminary data.</text>
</comment>
<dbReference type="EMBL" id="PVWO01000294">
    <property type="protein sequence ID" value="PSB53685.1"/>
    <property type="molecule type" value="Genomic_DNA"/>
</dbReference>
<accession>A0A2T1G8V9</accession>
<organism evidence="1 2">
    <name type="scientific">Chamaesiphon polymorphus CCALA 037</name>
    <dbReference type="NCBI Taxonomy" id="2107692"/>
    <lineage>
        <taxon>Bacteria</taxon>
        <taxon>Bacillati</taxon>
        <taxon>Cyanobacteriota</taxon>
        <taxon>Cyanophyceae</taxon>
        <taxon>Gomontiellales</taxon>
        <taxon>Chamaesiphonaceae</taxon>
        <taxon>Chamaesiphon</taxon>
    </lineage>
</organism>
<evidence type="ECO:0000313" key="1">
    <source>
        <dbReference type="EMBL" id="PSB53685.1"/>
    </source>
</evidence>
<gene>
    <name evidence="1" type="ORF">C7B77_19370</name>
</gene>
<protein>
    <submittedName>
        <fullName evidence="1">Uncharacterized protein</fullName>
    </submittedName>
</protein>
<dbReference type="AlphaFoldDB" id="A0A2T1G8V9"/>
<sequence length="90" mass="10295">MAVRQRRYSKEELARRGQELYESGIRQQVEAGNDGKIVAIDIETGDFEVDETVMGATDRLFERQPDAQPWTLRIGHSAVYHFGARSLKKD</sequence>
<proteinExistence type="predicted"/>
<reference evidence="1 2" key="1">
    <citation type="submission" date="2018-03" db="EMBL/GenBank/DDBJ databases">
        <title>The ancient ancestry and fast evolution of plastids.</title>
        <authorList>
            <person name="Moore K.R."/>
            <person name="Magnabosco C."/>
            <person name="Momper L."/>
            <person name="Gold D.A."/>
            <person name="Bosak T."/>
            <person name="Fournier G.P."/>
        </authorList>
    </citation>
    <scope>NUCLEOTIDE SEQUENCE [LARGE SCALE GENOMIC DNA]</scope>
    <source>
        <strain evidence="1 2">CCALA 037</strain>
    </source>
</reference>
<evidence type="ECO:0000313" key="2">
    <source>
        <dbReference type="Proteomes" id="UP000238937"/>
    </source>
</evidence>
<dbReference type="OrthoDB" id="573173at2"/>
<dbReference type="RefSeq" id="WP_106308544.1">
    <property type="nucleotide sequence ID" value="NZ_PVWO01000294.1"/>
</dbReference>
<keyword evidence="2" id="KW-1185">Reference proteome</keyword>